<keyword evidence="7" id="KW-1185">Reference proteome</keyword>
<dbReference type="GO" id="GO:0061630">
    <property type="term" value="F:ubiquitin protein ligase activity"/>
    <property type="evidence" value="ECO:0007669"/>
    <property type="project" value="UniProtKB-EC"/>
</dbReference>
<organism evidence="6 7">
    <name type="scientific">Daucus carota subsp. sativus</name>
    <name type="common">Carrot</name>
    <dbReference type="NCBI Taxonomy" id="79200"/>
    <lineage>
        <taxon>Eukaryota</taxon>
        <taxon>Viridiplantae</taxon>
        <taxon>Streptophyta</taxon>
        <taxon>Embryophyta</taxon>
        <taxon>Tracheophyta</taxon>
        <taxon>Spermatophyta</taxon>
        <taxon>Magnoliopsida</taxon>
        <taxon>eudicotyledons</taxon>
        <taxon>Gunneridae</taxon>
        <taxon>Pentapetalae</taxon>
        <taxon>asterids</taxon>
        <taxon>campanulids</taxon>
        <taxon>Apiales</taxon>
        <taxon>Apiaceae</taxon>
        <taxon>Apioideae</taxon>
        <taxon>Scandiceae</taxon>
        <taxon>Daucinae</taxon>
        <taxon>Daucus</taxon>
        <taxon>Daucus sect. Daucus</taxon>
    </lineage>
</organism>
<name>A0A166C4R8_DAUCS</name>
<reference evidence="6" key="1">
    <citation type="journal article" date="2016" name="Nat. Genet.">
        <title>A high-quality carrot genome assembly provides new insights into carotenoid accumulation and asterid genome evolution.</title>
        <authorList>
            <person name="Iorizzo M."/>
            <person name="Ellison S."/>
            <person name="Senalik D."/>
            <person name="Zeng P."/>
            <person name="Satapoomin P."/>
            <person name="Huang J."/>
            <person name="Bowman M."/>
            <person name="Iovene M."/>
            <person name="Sanseverino W."/>
            <person name="Cavagnaro P."/>
            <person name="Yildiz M."/>
            <person name="Macko-Podgorni A."/>
            <person name="Moranska E."/>
            <person name="Grzebelus E."/>
            <person name="Grzebelus D."/>
            <person name="Ashrafi H."/>
            <person name="Zheng Z."/>
            <person name="Cheng S."/>
            <person name="Spooner D."/>
            <person name="Van Deynze A."/>
            <person name="Simon P."/>
        </authorList>
    </citation>
    <scope>NUCLEOTIDE SEQUENCE</scope>
    <source>
        <tissue evidence="6">Leaf</tissue>
    </source>
</reference>
<dbReference type="OMA" id="PLCRCHI"/>
<reference evidence="6" key="2">
    <citation type="submission" date="2022-03" db="EMBL/GenBank/DDBJ databases">
        <title>Draft title - Genomic analysis of global carrot germplasm unveils the trajectory of domestication and the origin of high carotenoid orange carrot.</title>
        <authorList>
            <person name="Iorizzo M."/>
            <person name="Ellison S."/>
            <person name="Senalik D."/>
            <person name="Macko-Podgorni A."/>
            <person name="Grzebelus D."/>
            <person name="Bostan H."/>
            <person name="Rolling W."/>
            <person name="Curaba J."/>
            <person name="Simon P."/>
        </authorList>
    </citation>
    <scope>NUCLEOTIDE SEQUENCE</scope>
    <source>
        <tissue evidence="6">Leaf</tissue>
    </source>
</reference>
<evidence type="ECO:0000313" key="7">
    <source>
        <dbReference type="Proteomes" id="UP000077755"/>
    </source>
</evidence>
<dbReference type="Gene3D" id="3.30.40.10">
    <property type="entry name" value="Zinc/RING finger domain, C3HC4 (zinc finger)"/>
    <property type="match status" value="1"/>
</dbReference>
<keyword evidence="5" id="KW-0862">Zinc</keyword>
<gene>
    <name evidence="6" type="ORF">DCAR_0313619</name>
</gene>
<evidence type="ECO:0000256" key="5">
    <source>
        <dbReference type="ARBA" id="ARBA00022833"/>
    </source>
</evidence>
<dbReference type="SUPFAM" id="SSF57850">
    <property type="entry name" value="RING/U-box"/>
    <property type="match status" value="1"/>
</dbReference>
<evidence type="ECO:0000256" key="1">
    <source>
        <dbReference type="ARBA" id="ARBA00000900"/>
    </source>
</evidence>
<protein>
    <recommendedName>
        <fullName evidence="2">RING-type E3 ubiquitin transferase</fullName>
        <ecNumber evidence="2">2.3.2.27</ecNumber>
    </recommendedName>
</protein>
<dbReference type="SMART" id="SM00184">
    <property type="entry name" value="RING"/>
    <property type="match status" value="1"/>
</dbReference>
<keyword evidence="3" id="KW-0479">Metal-binding</keyword>
<dbReference type="GO" id="GO:0008270">
    <property type="term" value="F:zinc ion binding"/>
    <property type="evidence" value="ECO:0007669"/>
    <property type="project" value="UniProtKB-KW"/>
</dbReference>
<dbReference type="PANTHER" id="PTHR15710:SF74">
    <property type="entry name" value="RING-TYPE E3 UBIQUITIN TRANSFERASE-RELATED"/>
    <property type="match status" value="1"/>
</dbReference>
<dbReference type="AlphaFoldDB" id="A0A166C4R8"/>
<dbReference type="EMBL" id="CP093345">
    <property type="protein sequence ID" value="WOG94326.1"/>
    <property type="molecule type" value="Genomic_DNA"/>
</dbReference>
<dbReference type="InterPro" id="IPR001841">
    <property type="entry name" value="Znf_RING"/>
</dbReference>
<dbReference type="InterPro" id="IPR013083">
    <property type="entry name" value="Znf_RING/FYVE/PHD"/>
</dbReference>
<evidence type="ECO:0000256" key="2">
    <source>
        <dbReference type="ARBA" id="ARBA00012483"/>
    </source>
</evidence>
<sequence>MSRNYVFDLDAALTMDNSDNDFVIVESETKTTESKVQDKVSDILIMMMPTDLSLPRVCTICMEALDSCTPASGEGGRRVRCGHVYHENCIAQWLSLHSSCPLCRTILSGDSKTSVVAPSIQLA</sequence>
<comment type="catalytic activity">
    <reaction evidence="1">
        <text>S-ubiquitinyl-[E2 ubiquitin-conjugating enzyme]-L-cysteine + [acceptor protein]-L-lysine = [E2 ubiquitin-conjugating enzyme]-L-cysteine + N(6)-ubiquitinyl-[acceptor protein]-L-lysine.</text>
        <dbReference type="EC" id="2.3.2.27"/>
    </reaction>
</comment>
<dbReference type="Pfam" id="PF13639">
    <property type="entry name" value="zf-RING_2"/>
    <property type="match status" value="1"/>
</dbReference>
<dbReference type="Gramene" id="KZN03286">
    <property type="protein sequence ID" value="KZN03286"/>
    <property type="gene ID" value="DCAR_012042"/>
</dbReference>
<evidence type="ECO:0000313" key="6">
    <source>
        <dbReference type="EMBL" id="WOG94326.1"/>
    </source>
</evidence>
<evidence type="ECO:0000256" key="3">
    <source>
        <dbReference type="ARBA" id="ARBA00022723"/>
    </source>
</evidence>
<dbReference type="Proteomes" id="UP000077755">
    <property type="component" value="Chromosome 3"/>
</dbReference>
<dbReference type="PROSITE" id="PS50089">
    <property type="entry name" value="ZF_RING_2"/>
    <property type="match status" value="1"/>
</dbReference>
<accession>A0A166C4R8</accession>
<evidence type="ECO:0000256" key="4">
    <source>
        <dbReference type="ARBA" id="ARBA00022771"/>
    </source>
</evidence>
<keyword evidence="4" id="KW-0863">Zinc-finger</keyword>
<proteinExistence type="predicted"/>
<dbReference type="EC" id="2.3.2.27" evidence="2"/>
<dbReference type="PANTHER" id="PTHR15710">
    <property type="entry name" value="E3 UBIQUITIN-PROTEIN LIGASE PRAJA"/>
    <property type="match status" value="1"/>
</dbReference>